<dbReference type="RefSeq" id="WP_066978339.1">
    <property type="nucleotide sequence ID" value="NZ_LUUI01000055.1"/>
</dbReference>
<dbReference type="InterPro" id="IPR014717">
    <property type="entry name" value="Transl_elong_EF1B/ribsomal_bS6"/>
</dbReference>
<dbReference type="EMBL" id="LUUI01000055">
    <property type="protein sequence ID" value="OAI20103.1"/>
    <property type="molecule type" value="Genomic_DNA"/>
</dbReference>
<comment type="caution">
    <text evidence="2">The sequence shown here is derived from an EMBL/GenBank/DDBJ whole genome shotgun (WGS) entry which is preliminary data.</text>
</comment>
<accession>A0A177NS32</accession>
<dbReference type="PANTHER" id="PTHR39555:SF1">
    <property type="entry name" value="TYPE IV PILUS INNER MEMBRANE COMPONENT PILO"/>
    <property type="match status" value="1"/>
</dbReference>
<keyword evidence="1" id="KW-0472">Membrane</keyword>
<dbReference type="PIRSF" id="PIRSF016482">
    <property type="entry name" value="PilO"/>
    <property type="match status" value="1"/>
</dbReference>
<feature type="transmembrane region" description="Helical" evidence="1">
    <location>
        <begin position="20"/>
        <end position="40"/>
    </location>
</feature>
<dbReference type="Pfam" id="PF04350">
    <property type="entry name" value="PilO"/>
    <property type="match status" value="1"/>
</dbReference>
<sequence length="212" mass="22953">MNLSEVNWDINAAGAWPTPIKIAAAAIVSLLVVIANVYYITVPQLDELDALEIEEASLKTSFENKQKKAINLPDYRAQLEQIESSLGEMLKQMPTKAEVANLLVDISQTGLASGLEFKLFQPNAPISKEFYSELPINIQVVGKYEELGLFVSGLASLPRIVTVHNVNIAPIAKTDKGKVGGTMAMSAVIKTYNEAEQAGNPKGKVKARRGGK</sequence>
<organism evidence="2 3">
    <name type="scientific">Methylomonas lenta</name>
    <dbReference type="NCBI Taxonomy" id="980561"/>
    <lineage>
        <taxon>Bacteria</taxon>
        <taxon>Pseudomonadati</taxon>
        <taxon>Pseudomonadota</taxon>
        <taxon>Gammaproteobacteria</taxon>
        <taxon>Methylococcales</taxon>
        <taxon>Methylococcaceae</taxon>
        <taxon>Methylomonas</taxon>
    </lineage>
</organism>
<dbReference type="Gene3D" id="1.10.287.540">
    <property type="entry name" value="Helix hairpin bin"/>
    <property type="match status" value="1"/>
</dbReference>
<dbReference type="OrthoDB" id="9802133at2"/>
<keyword evidence="1" id="KW-0812">Transmembrane</keyword>
<gene>
    <name evidence="2" type="ORF">A1359_03580</name>
</gene>
<dbReference type="Proteomes" id="UP000078476">
    <property type="component" value="Unassembled WGS sequence"/>
</dbReference>
<name>A0A177NS32_9GAMM</name>
<dbReference type="Gene3D" id="3.30.70.60">
    <property type="match status" value="1"/>
</dbReference>
<dbReference type="GO" id="GO:0043107">
    <property type="term" value="P:type IV pilus-dependent motility"/>
    <property type="evidence" value="ECO:0007669"/>
    <property type="project" value="InterPro"/>
</dbReference>
<dbReference type="AlphaFoldDB" id="A0A177NS32"/>
<evidence type="ECO:0000313" key="3">
    <source>
        <dbReference type="Proteomes" id="UP000078476"/>
    </source>
</evidence>
<dbReference type="STRING" id="980561.A1359_03580"/>
<dbReference type="PANTHER" id="PTHR39555">
    <property type="entry name" value="FIMBRIAL ASSEMBLY PROTEIN PILO-LIKE PROTEIN-RELATED"/>
    <property type="match status" value="1"/>
</dbReference>
<dbReference type="GO" id="GO:0043683">
    <property type="term" value="P:type IV pilus assembly"/>
    <property type="evidence" value="ECO:0007669"/>
    <property type="project" value="InterPro"/>
</dbReference>
<protein>
    <submittedName>
        <fullName evidence="2">Pilus assembly protein PilO</fullName>
    </submittedName>
</protein>
<keyword evidence="3" id="KW-1185">Reference proteome</keyword>
<reference evidence="2 3" key="1">
    <citation type="submission" date="2016-03" db="EMBL/GenBank/DDBJ databases">
        <authorList>
            <person name="Ploux O."/>
        </authorList>
    </citation>
    <scope>NUCLEOTIDE SEQUENCE [LARGE SCALE GENOMIC DNA]</scope>
    <source>
        <strain evidence="2 3">R-45370</strain>
    </source>
</reference>
<evidence type="ECO:0000313" key="2">
    <source>
        <dbReference type="EMBL" id="OAI20103.1"/>
    </source>
</evidence>
<proteinExistence type="predicted"/>
<evidence type="ECO:0000256" key="1">
    <source>
        <dbReference type="SAM" id="Phobius"/>
    </source>
</evidence>
<keyword evidence="1" id="KW-1133">Transmembrane helix</keyword>
<dbReference type="InterPro" id="IPR007445">
    <property type="entry name" value="PilO"/>
</dbReference>